<evidence type="ECO:0000313" key="2">
    <source>
        <dbReference type="EMBL" id="CAA9229792.1"/>
    </source>
</evidence>
<name>A0A6J4HP73_9BACT</name>
<dbReference type="AlphaFoldDB" id="A0A6J4HP73"/>
<feature type="compositionally biased region" description="Polar residues" evidence="1">
    <location>
        <begin position="19"/>
        <end position="32"/>
    </location>
</feature>
<dbReference type="EMBL" id="CADCTA010000050">
    <property type="protein sequence ID" value="CAA9229792.1"/>
    <property type="molecule type" value="Genomic_DNA"/>
</dbReference>
<evidence type="ECO:0000256" key="1">
    <source>
        <dbReference type="SAM" id="MobiDB-lite"/>
    </source>
</evidence>
<feature type="region of interest" description="Disordered" evidence="1">
    <location>
        <begin position="1"/>
        <end position="76"/>
    </location>
</feature>
<reference evidence="2" key="1">
    <citation type="submission" date="2020-02" db="EMBL/GenBank/DDBJ databases">
        <authorList>
            <person name="Meier V. D."/>
        </authorList>
    </citation>
    <scope>NUCLEOTIDE SEQUENCE</scope>
    <source>
        <strain evidence="2">AVDCRST_MAG42</strain>
    </source>
</reference>
<sequence length="76" mass="8207">CAKPGRTGDMSGQPGRLRPTTSADRFSSTSWRVSRPRTLTGCMRRTPTNARRGATSIAPESASSGMSRRARRGRPS</sequence>
<organism evidence="2">
    <name type="scientific">uncultured Chthoniobacterales bacterium</name>
    <dbReference type="NCBI Taxonomy" id="1836801"/>
    <lineage>
        <taxon>Bacteria</taxon>
        <taxon>Pseudomonadati</taxon>
        <taxon>Verrucomicrobiota</taxon>
        <taxon>Spartobacteria</taxon>
        <taxon>Chthoniobacterales</taxon>
        <taxon>environmental samples</taxon>
    </lineage>
</organism>
<gene>
    <name evidence="2" type="ORF">AVDCRST_MAG42-1069</name>
</gene>
<feature type="non-terminal residue" evidence="2">
    <location>
        <position position="76"/>
    </location>
</feature>
<accession>A0A6J4HP73</accession>
<proteinExistence type="predicted"/>
<protein>
    <submittedName>
        <fullName evidence="2">Uncharacterized protein</fullName>
    </submittedName>
</protein>
<feature type="non-terminal residue" evidence="2">
    <location>
        <position position="1"/>
    </location>
</feature>